<keyword evidence="3" id="KW-1185">Reference proteome</keyword>
<dbReference type="Proteomes" id="UP000242917">
    <property type="component" value="Chromosome I"/>
</dbReference>
<proteinExistence type="inferred from homology"/>
<dbReference type="KEGG" id="hta:BVU17_12620"/>
<dbReference type="InterPro" id="IPR005368">
    <property type="entry name" value="UPF0175"/>
</dbReference>
<dbReference type="EMBL" id="CP019154">
    <property type="protein sequence ID" value="AUG48325.1"/>
    <property type="molecule type" value="Genomic_DNA"/>
</dbReference>
<dbReference type="Pfam" id="PF03683">
    <property type="entry name" value="UPF0175"/>
    <property type="match status" value="1"/>
</dbReference>
<dbReference type="GO" id="GO:0006355">
    <property type="term" value="P:regulation of DNA-templated transcription"/>
    <property type="evidence" value="ECO:0007669"/>
    <property type="project" value="InterPro"/>
</dbReference>
<accession>A0A2H5A0U0</accession>
<dbReference type="AlphaFoldDB" id="A0A2H5A0U0"/>
<sequence>MENVTTRMSDEELDLVARLADATDASRSDAIRQAIQRGAREELIRVALQRYQDGEVGMRGAAELAGLTIAEMMAEANDRGVMTNYDEADLADDVDALR</sequence>
<comment type="similarity">
    <text evidence="1">Belongs to the UPF0175 family.</text>
</comment>
<evidence type="ECO:0000256" key="1">
    <source>
        <dbReference type="ARBA" id="ARBA00005651"/>
    </source>
</evidence>
<dbReference type="PANTHER" id="PTHR37525">
    <property type="entry name" value="UPF0175 PROTEIN SSL1255"/>
    <property type="match status" value="1"/>
</dbReference>
<gene>
    <name evidence="2" type="ORF">BVU17_12620</name>
</gene>
<dbReference type="PANTHER" id="PTHR37525:SF1">
    <property type="entry name" value="UPF0175 PROTEIN SSL1255"/>
    <property type="match status" value="1"/>
</dbReference>
<evidence type="ECO:0000313" key="2">
    <source>
        <dbReference type="EMBL" id="AUG48325.1"/>
    </source>
</evidence>
<protein>
    <submittedName>
        <fullName evidence="2">Uncharacterized protein</fullName>
    </submittedName>
</protein>
<name>A0A2H5A0U0_9EURY</name>
<organism evidence="2 3">
    <name type="scientific">Haloarcula taiwanensis</name>
    <dbReference type="NCBI Taxonomy" id="1932004"/>
    <lineage>
        <taxon>Archaea</taxon>
        <taxon>Methanobacteriati</taxon>
        <taxon>Methanobacteriota</taxon>
        <taxon>Stenosarchaea group</taxon>
        <taxon>Halobacteria</taxon>
        <taxon>Halobacteriales</taxon>
        <taxon>Haloarculaceae</taxon>
        <taxon>Haloarcula</taxon>
    </lineage>
</organism>
<dbReference type="InterPro" id="IPR052264">
    <property type="entry name" value="UPF0175_domain"/>
</dbReference>
<evidence type="ECO:0000313" key="3">
    <source>
        <dbReference type="Proteomes" id="UP000242917"/>
    </source>
</evidence>
<reference evidence="2 3" key="1">
    <citation type="submission" date="2017-01" db="EMBL/GenBank/DDBJ databases">
        <title>A Red Light-Sensitive Sensory Rhodopsin I From Haloarcula taiwanensis, A New Haloarchaeon Isolated From Taiwan.</title>
        <authorList>
            <person name="Yang C.-S."/>
            <person name="Han Y.-A."/>
            <person name="Chen P.-C."/>
            <person name="Ng W.V."/>
            <person name="Chen T.-W."/>
        </authorList>
    </citation>
    <scope>NUCLEOTIDE SEQUENCE [LARGE SCALE GENOMIC DNA]</scope>
    <source>
        <strain evidence="2 3">Taiwanensis</strain>
    </source>
</reference>
<dbReference type="OrthoDB" id="269969at2157"/>